<feature type="region of interest" description="Disordered" evidence="1">
    <location>
        <begin position="77"/>
        <end position="103"/>
    </location>
</feature>
<dbReference type="Proteomes" id="UP000663868">
    <property type="component" value="Unassembled WGS sequence"/>
</dbReference>
<feature type="region of interest" description="Disordered" evidence="1">
    <location>
        <begin position="1"/>
        <end position="24"/>
    </location>
</feature>
<dbReference type="EMBL" id="CAJNOE010000202">
    <property type="protein sequence ID" value="CAF1042239.1"/>
    <property type="molecule type" value="Genomic_DNA"/>
</dbReference>
<dbReference type="EMBL" id="CAJOBB010000965">
    <property type="protein sequence ID" value="CAF3785609.1"/>
    <property type="molecule type" value="Genomic_DNA"/>
</dbReference>
<sequence>MATTSGDEGDNGHGTHSGFFHRSLSPRSFDRLRTEHSDYFYKPKRGPSACKSNITITRPIKAYETVTKLVELLSKGNNIRKPDKQNTEEMESPPLSKKYDDHRSSSHYSSFLSMDGGDLLSSTSTNSSVFSSRTNSSISTVAEQDTQVIIIDELPSQLNETSSLQSKSESNKTVIDEIQTNYSLSPCDVPAIGLNVTTTGVHLVLLELYPQNVNYSTIVFQRYLISLVLDHEHNDWSILNIDLPTITEQEANFRLFTLTHDEFQIILIRLQSFISYNSSLASSFVLNIALTGEQTNEYESKISSRLNKINLNFDIIQCRAESYMIGLEFFLQKQQRIITKDDELIEILNHNYNFEQEKYQLYPYILVHAEVASTFFYIVHSSSKYTVVTSNNLCYKTYTNLNKLLHPGFDSQNDEQKPSSSSTYLSSPFTFRRASPPTSFDVTRQDLCKKCHRSSSSNPSQIPVTSFTRLSHQYFPDDYSLSNKPHYIYRGWSNRRTASYDNNICTFDVHTQTDDSFIQSSSLQTRLAMRRSLLSMFIMNLALTIKLIHKLYPTVNHCMLTGEFFQLEKQSAQDLTMFIQSIMEKTLLNICQLKREPLVAALGCALPRIYFDVIDDEGILGNDCIS</sequence>
<name>A0A814JUT6_9BILA</name>
<protein>
    <submittedName>
        <fullName evidence="2">Uncharacterized protein</fullName>
    </submittedName>
</protein>
<evidence type="ECO:0000313" key="4">
    <source>
        <dbReference type="Proteomes" id="UP000663860"/>
    </source>
</evidence>
<feature type="region of interest" description="Disordered" evidence="1">
    <location>
        <begin position="409"/>
        <end position="441"/>
    </location>
</feature>
<proteinExistence type="predicted"/>
<evidence type="ECO:0000313" key="3">
    <source>
        <dbReference type="EMBL" id="CAF3785609.1"/>
    </source>
</evidence>
<evidence type="ECO:0000256" key="1">
    <source>
        <dbReference type="SAM" id="MobiDB-lite"/>
    </source>
</evidence>
<evidence type="ECO:0000313" key="2">
    <source>
        <dbReference type="EMBL" id="CAF1042239.1"/>
    </source>
</evidence>
<accession>A0A814JUT6</accession>
<gene>
    <name evidence="2" type="ORF">IZO911_LOCUS19858</name>
    <name evidence="3" type="ORF">KXQ929_LOCUS16156</name>
</gene>
<dbReference type="AlphaFoldDB" id="A0A814JUT6"/>
<organism evidence="2 4">
    <name type="scientific">Adineta steineri</name>
    <dbReference type="NCBI Taxonomy" id="433720"/>
    <lineage>
        <taxon>Eukaryota</taxon>
        <taxon>Metazoa</taxon>
        <taxon>Spiralia</taxon>
        <taxon>Gnathifera</taxon>
        <taxon>Rotifera</taxon>
        <taxon>Eurotatoria</taxon>
        <taxon>Bdelloidea</taxon>
        <taxon>Adinetida</taxon>
        <taxon>Adinetidae</taxon>
        <taxon>Adineta</taxon>
    </lineage>
</organism>
<reference evidence="2" key="1">
    <citation type="submission" date="2021-02" db="EMBL/GenBank/DDBJ databases">
        <authorList>
            <person name="Nowell W R."/>
        </authorList>
    </citation>
    <scope>NUCLEOTIDE SEQUENCE</scope>
</reference>
<dbReference type="Proteomes" id="UP000663860">
    <property type="component" value="Unassembled WGS sequence"/>
</dbReference>
<comment type="caution">
    <text evidence="2">The sequence shown here is derived from an EMBL/GenBank/DDBJ whole genome shotgun (WGS) entry which is preliminary data.</text>
</comment>